<keyword evidence="1 3" id="KW-0863">Zinc-finger</keyword>
<dbReference type="SUPFAM" id="SSF57850">
    <property type="entry name" value="RING/U-box"/>
    <property type="match status" value="1"/>
</dbReference>
<dbReference type="Proteomes" id="UP000887578">
    <property type="component" value="Unplaced"/>
</dbReference>
<dbReference type="GO" id="GO:0090734">
    <property type="term" value="C:site of DNA damage"/>
    <property type="evidence" value="ECO:0007669"/>
    <property type="project" value="TreeGrafter"/>
</dbReference>
<feature type="compositionally biased region" description="Polar residues" evidence="4">
    <location>
        <begin position="79"/>
        <end position="88"/>
    </location>
</feature>
<dbReference type="GO" id="GO:0016567">
    <property type="term" value="P:protein ubiquitination"/>
    <property type="evidence" value="ECO:0007669"/>
    <property type="project" value="TreeGrafter"/>
</dbReference>
<dbReference type="GO" id="GO:0005634">
    <property type="term" value="C:nucleus"/>
    <property type="evidence" value="ECO:0007669"/>
    <property type="project" value="TreeGrafter"/>
</dbReference>
<dbReference type="PANTHER" id="PTHR46569">
    <property type="entry name" value="E3 UBIQUITIN-PROTEIN LIGASE TRAIP"/>
    <property type="match status" value="1"/>
</dbReference>
<organism evidence="6 7">
    <name type="scientific">Panagrolaimus davidi</name>
    <dbReference type="NCBI Taxonomy" id="227884"/>
    <lineage>
        <taxon>Eukaryota</taxon>
        <taxon>Metazoa</taxon>
        <taxon>Ecdysozoa</taxon>
        <taxon>Nematoda</taxon>
        <taxon>Chromadorea</taxon>
        <taxon>Rhabditida</taxon>
        <taxon>Tylenchina</taxon>
        <taxon>Panagrolaimomorpha</taxon>
        <taxon>Panagrolaimoidea</taxon>
        <taxon>Panagrolaimidae</taxon>
        <taxon>Panagrolaimus</taxon>
    </lineage>
</organism>
<dbReference type="SMART" id="SM00184">
    <property type="entry name" value="RING"/>
    <property type="match status" value="1"/>
</dbReference>
<evidence type="ECO:0000256" key="3">
    <source>
        <dbReference type="PROSITE-ProRule" id="PRU00175"/>
    </source>
</evidence>
<dbReference type="GO" id="GO:0061630">
    <property type="term" value="F:ubiquitin protein ligase activity"/>
    <property type="evidence" value="ECO:0007669"/>
    <property type="project" value="TreeGrafter"/>
</dbReference>
<keyword evidence="6" id="KW-1185">Reference proteome</keyword>
<keyword evidence="1 3" id="KW-0479">Metal-binding</keyword>
<feature type="domain" description="RING-type" evidence="5">
    <location>
        <begin position="21"/>
        <end position="62"/>
    </location>
</feature>
<dbReference type="InterPro" id="IPR001841">
    <property type="entry name" value="Znf_RING"/>
</dbReference>
<feature type="compositionally biased region" description="Acidic residues" evidence="4">
    <location>
        <begin position="112"/>
        <end position="129"/>
    </location>
</feature>
<dbReference type="GO" id="GO:0031297">
    <property type="term" value="P:replication fork processing"/>
    <property type="evidence" value="ECO:0007669"/>
    <property type="project" value="TreeGrafter"/>
</dbReference>
<keyword evidence="2" id="KW-0862">Zinc</keyword>
<dbReference type="CDD" id="cd16448">
    <property type="entry name" value="RING-H2"/>
    <property type="match status" value="1"/>
</dbReference>
<evidence type="ECO:0000313" key="6">
    <source>
        <dbReference type="Proteomes" id="UP000887578"/>
    </source>
</evidence>
<protein>
    <submittedName>
        <fullName evidence="7">RING-type domain-containing protein</fullName>
    </submittedName>
</protein>
<evidence type="ECO:0000256" key="1">
    <source>
        <dbReference type="ARBA" id="ARBA00022771"/>
    </source>
</evidence>
<dbReference type="GO" id="GO:0008270">
    <property type="term" value="F:zinc ion binding"/>
    <property type="evidence" value="ECO:0007669"/>
    <property type="project" value="UniProtKB-KW"/>
</dbReference>
<dbReference type="Pfam" id="PF13639">
    <property type="entry name" value="zf-RING_2"/>
    <property type="match status" value="1"/>
</dbReference>
<dbReference type="InterPro" id="IPR052639">
    <property type="entry name" value="TRAIP_ubiq-protein_ligase"/>
</dbReference>
<evidence type="ECO:0000256" key="2">
    <source>
        <dbReference type="ARBA" id="ARBA00022833"/>
    </source>
</evidence>
<evidence type="ECO:0000259" key="5">
    <source>
        <dbReference type="PROSITE" id="PS50089"/>
    </source>
</evidence>
<dbReference type="PANTHER" id="PTHR46569:SF1">
    <property type="entry name" value="E3 UBIQUITIN-PROTEIN LIGASE RFWD3-RELATED"/>
    <property type="match status" value="1"/>
</dbReference>
<evidence type="ECO:0000256" key="4">
    <source>
        <dbReference type="SAM" id="MobiDB-lite"/>
    </source>
</evidence>
<name>A0A914PPP1_9BILA</name>
<evidence type="ECO:0000313" key="7">
    <source>
        <dbReference type="WBParaSite" id="PDA_v2.g2052.t1"/>
    </source>
</evidence>
<dbReference type="AlphaFoldDB" id="A0A914PPP1"/>
<dbReference type="WBParaSite" id="PDA_v2.g2052.t1">
    <property type="protein sequence ID" value="PDA_v2.g2052.t1"/>
    <property type="gene ID" value="PDA_v2.g2052"/>
</dbReference>
<accession>A0A914PPP1</accession>
<proteinExistence type="predicted"/>
<dbReference type="Gene3D" id="3.30.40.10">
    <property type="entry name" value="Zinc/RING finger domain, C3HC4 (zinc finger)"/>
    <property type="match status" value="1"/>
</dbReference>
<reference evidence="7" key="1">
    <citation type="submission" date="2022-11" db="UniProtKB">
        <authorList>
            <consortium name="WormBaseParasite"/>
        </authorList>
    </citation>
    <scope>IDENTIFICATION</scope>
</reference>
<dbReference type="PROSITE" id="PS50089">
    <property type="entry name" value="ZF_RING_2"/>
    <property type="match status" value="1"/>
</dbReference>
<sequence length="161" mass="17411">MSSPSSSAAVGASSFSIFGDCTICLSDLTPSNTYAITKCGHTFHGKCIQKWLKSALSCPTCRTKAKKSKLIKLFFNGKSNDSITNEENSVAEKDSGDTLSVNRENNSQASEDSSEDETDSDDDAEDSMDNDAVSEALSELRAQIVAVLNRYGSRRFSELLE</sequence>
<feature type="region of interest" description="Disordered" evidence="4">
    <location>
        <begin position="79"/>
        <end position="133"/>
    </location>
</feature>
<dbReference type="InterPro" id="IPR013083">
    <property type="entry name" value="Znf_RING/FYVE/PHD"/>
</dbReference>